<sequence length="105" mass="11457">MVSGTGRLPLPKEARRQGVTEAESKQYVQAAARAASDDIRHALSVMNLRTATVFPGEIVNGSGTVQVILRTADATEFSAWIRSRARARDYQQHFSAKDAERRAAG</sequence>
<dbReference type="AlphaFoldDB" id="A0A2S9PYD0"/>
<proteinExistence type="predicted"/>
<dbReference type="EMBL" id="PVLV01000121">
    <property type="protein sequence ID" value="PRH79419.1"/>
    <property type="molecule type" value="Genomic_DNA"/>
</dbReference>
<keyword evidence="3" id="KW-1185">Reference proteome</keyword>
<feature type="compositionally biased region" description="Basic and acidic residues" evidence="1">
    <location>
        <begin position="10"/>
        <end position="24"/>
    </location>
</feature>
<feature type="region of interest" description="Disordered" evidence="1">
    <location>
        <begin position="1"/>
        <end position="24"/>
    </location>
</feature>
<gene>
    <name evidence="2" type="ORF">C6N75_10080</name>
</gene>
<accession>A0A2S9PYD0</accession>
<evidence type="ECO:0000313" key="3">
    <source>
        <dbReference type="Proteomes" id="UP000239322"/>
    </source>
</evidence>
<evidence type="ECO:0000313" key="2">
    <source>
        <dbReference type="EMBL" id="PRH79419.1"/>
    </source>
</evidence>
<reference evidence="2 3" key="1">
    <citation type="submission" date="2018-03" db="EMBL/GenBank/DDBJ databases">
        <title>Novel Streptomyces sp. from soil.</title>
        <authorList>
            <person name="Tan G.Y.A."/>
            <person name="Lee Z.Y."/>
        </authorList>
    </citation>
    <scope>NUCLEOTIDE SEQUENCE [LARGE SCALE GENOMIC DNA]</scope>
    <source>
        <strain evidence="2 3">ST5x</strain>
    </source>
</reference>
<name>A0A2S9PYD0_9ACTN</name>
<protein>
    <submittedName>
        <fullName evidence="2">Uncharacterized protein</fullName>
    </submittedName>
</protein>
<dbReference type="Proteomes" id="UP000239322">
    <property type="component" value="Unassembled WGS sequence"/>
</dbReference>
<comment type="caution">
    <text evidence="2">The sequence shown here is derived from an EMBL/GenBank/DDBJ whole genome shotgun (WGS) entry which is preliminary data.</text>
</comment>
<organism evidence="2 3">
    <name type="scientific">Streptomyces solincola</name>
    <dbReference type="NCBI Taxonomy" id="2100817"/>
    <lineage>
        <taxon>Bacteria</taxon>
        <taxon>Bacillati</taxon>
        <taxon>Actinomycetota</taxon>
        <taxon>Actinomycetes</taxon>
        <taxon>Kitasatosporales</taxon>
        <taxon>Streptomycetaceae</taxon>
        <taxon>Streptomyces</taxon>
    </lineage>
</organism>
<evidence type="ECO:0000256" key="1">
    <source>
        <dbReference type="SAM" id="MobiDB-lite"/>
    </source>
</evidence>